<evidence type="ECO:0000313" key="2">
    <source>
        <dbReference type="EMBL" id="WCO01936.1"/>
    </source>
</evidence>
<keyword evidence="1" id="KW-0732">Signal</keyword>
<evidence type="ECO:0000313" key="3">
    <source>
        <dbReference type="Proteomes" id="UP001202717"/>
    </source>
</evidence>
<proteinExistence type="predicted"/>
<reference evidence="2 3" key="1">
    <citation type="submission" date="2023-01" db="EMBL/GenBank/DDBJ databases">
        <title>Psychroserpens ponticola sp. nov., isolated from seawater.</title>
        <authorList>
            <person name="Kristyanto S."/>
            <person name="Jung J."/>
            <person name="Kim J.M."/>
            <person name="Jeon C.O."/>
        </authorList>
    </citation>
    <scope>NUCLEOTIDE SEQUENCE [LARGE SCALE GENOMIC DNA]</scope>
    <source>
        <strain evidence="2 3">MSW6</strain>
    </source>
</reference>
<keyword evidence="3" id="KW-1185">Reference proteome</keyword>
<feature type="signal peptide" evidence="1">
    <location>
        <begin position="1"/>
        <end position="25"/>
    </location>
</feature>
<evidence type="ECO:0000256" key="1">
    <source>
        <dbReference type="SAM" id="SignalP"/>
    </source>
</evidence>
<sequence>MKFSSLFHRNTCLIVCLICSFLAFSQNQDDTNDFWRHVRFGGGLGLSFGDGFFSGTIAPSGIYEFNSQFAAGLGLNATYNKQDDFFKSTIFGASLIGLFNPIRELQLSTEFEQLNVNRKFDDSNYENQNYWYPGLYMGIGYRSDNVTFGIRYDVLYDKDKSIYADPYIPFVRVYF</sequence>
<gene>
    <name evidence="2" type="ORF">MUN68_000245</name>
</gene>
<dbReference type="Proteomes" id="UP001202717">
    <property type="component" value="Chromosome"/>
</dbReference>
<organism evidence="2 3">
    <name type="scientific">Psychroserpens ponticola</name>
    <dbReference type="NCBI Taxonomy" id="2932268"/>
    <lineage>
        <taxon>Bacteria</taxon>
        <taxon>Pseudomonadati</taxon>
        <taxon>Bacteroidota</taxon>
        <taxon>Flavobacteriia</taxon>
        <taxon>Flavobacteriales</taxon>
        <taxon>Flavobacteriaceae</taxon>
        <taxon>Psychroserpens</taxon>
    </lineage>
</organism>
<dbReference type="EMBL" id="CP116221">
    <property type="protein sequence ID" value="WCO01936.1"/>
    <property type="molecule type" value="Genomic_DNA"/>
</dbReference>
<dbReference type="RefSeq" id="WP_249996338.1">
    <property type="nucleotide sequence ID" value="NZ_CP116221.1"/>
</dbReference>
<protein>
    <submittedName>
        <fullName evidence="2">Alpha-ketoglutarate decarboxylase</fullName>
    </submittedName>
</protein>
<accession>A0ABY7S0D6</accession>
<feature type="chain" id="PRO_5047312999" evidence="1">
    <location>
        <begin position="26"/>
        <end position="175"/>
    </location>
</feature>
<name>A0ABY7S0D6_9FLAO</name>